<dbReference type="Gramene" id="TVU01003">
    <property type="protein sequence ID" value="TVU01003"/>
    <property type="gene ID" value="EJB05_53554"/>
</dbReference>
<evidence type="ECO:0000313" key="2">
    <source>
        <dbReference type="EMBL" id="TVU01003.1"/>
    </source>
</evidence>
<gene>
    <name evidence="2" type="ORF">EJB05_53554</name>
</gene>
<feature type="region of interest" description="Disordered" evidence="1">
    <location>
        <begin position="1"/>
        <end position="32"/>
    </location>
</feature>
<feature type="compositionally biased region" description="Low complexity" evidence="1">
    <location>
        <begin position="1"/>
        <end position="24"/>
    </location>
</feature>
<evidence type="ECO:0000256" key="1">
    <source>
        <dbReference type="SAM" id="MobiDB-lite"/>
    </source>
</evidence>
<dbReference type="Proteomes" id="UP000324897">
    <property type="component" value="Unassembled WGS sequence"/>
</dbReference>
<reference evidence="2 3" key="1">
    <citation type="journal article" date="2019" name="Sci. Rep.">
        <title>A high-quality genome of Eragrostis curvula grass provides insights into Poaceae evolution and supports new strategies to enhance forage quality.</title>
        <authorList>
            <person name="Carballo J."/>
            <person name="Santos B.A.C.M."/>
            <person name="Zappacosta D."/>
            <person name="Garbus I."/>
            <person name="Selva J.P."/>
            <person name="Gallo C.A."/>
            <person name="Diaz A."/>
            <person name="Albertini E."/>
            <person name="Caccamo M."/>
            <person name="Echenique V."/>
        </authorList>
    </citation>
    <scope>NUCLEOTIDE SEQUENCE [LARGE SCALE GENOMIC DNA]</scope>
    <source>
        <strain evidence="3">cv. Victoria</strain>
        <tissue evidence="2">Leaf</tissue>
    </source>
</reference>
<feature type="non-terminal residue" evidence="2">
    <location>
        <position position="1"/>
    </location>
</feature>
<protein>
    <submittedName>
        <fullName evidence="2">Uncharacterized protein</fullName>
    </submittedName>
</protein>
<evidence type="ECO:0000313" key="3">
    <source>
        <dbReference type="Proteomes" id="UP000324897"/>
    </source>
</evidence>
<dbReference type="EMBL" id="RWGY01000507">
    <property type="protein sequence ID" value="TVU01003.1"/>
    <property type="molecule type" value="Genomic_DNA"/>
</dbReference>
<name>A0A5J9SPU0_9POAL</name>
<dbReference type="AlphaFoldDB" id="A0A5J9SPU0"/>
<comment type="caution">
    <text evidence="2">The sequence shown here is derived from an EMBL/GenBank/DDBJ whole genome shotgun (WGS) entry which is preliminary data.</text>
</comment>
<organism evidence="2 3">
    <name type="scientific">Eragrostis curvula</name>
    <name type="common">weeping love grass</name>
    <dbReference type="NCBI Taxonomy" id="38414"/>
    <lineage>
        <taxon>Eukaryota</taxon>
        <taxon>Viridiplantae</taxon>
        <taxon>Streptophyta</taxon>
        <taxon>Embryophyta</taxon>
        <taxon>Tracheophyta</taxon>
        <taxon>Spermatophyta</taxon>
        <taxon>Magnoliopsida</taxon>
        <taxon>Liliopsida</taxon>
        <taxon>Poales</taxon>
        <taxon>Poaceae</taxon>
        <taxon>PACMAD clade</taxon>
        <taxon>Chloridoideae</taxon>
        <taxon>Eragrostideae</taxon>
        <taxon>Eragrostidinae</taxon>
        <taxon>Eragrostis</taxon>
    </lineage>
</organism>
<accession>A0A5J9SPU0</accession>
<sequence length="146" mass="15494">MSHPPRAAAMSHPPRAAAAMSHPPLASAHLPHRPLTSTASPLASACIIASPLACGARSARCSHTLLAAIRIHHSPLKSTSRRRGGSLPLLCGCPSETHGSPTDCPNDCEQEDIHISSDLVVLVYSTFGDYIIEIFDDCSFVSNRFT</sequence>
<keyword evidence="3" id="KW-1185">Reference proteome</keyword>
<proteinExistence type="predicted"/>
<feature type="non-terminal residue" evidence="2">
    <location>
        <position position="146"/>
    </location>
</feature>